<keyword evidence="3" id="KW-0378">Hydrolase</keyword>
<keyword evidence="3" id="KW-0645">Protease</keyword>
<accession>A0ABR1HGG2</accession>
<evidence type="ECO:0000256" key="4">
    <source>
        <dbReference type="SAM" id="MobiDB-lite"/>
    </source>
</evidence>
<dbReference type="PROSITE" id="PS51767">
    <property type="entry name" value="PEPTIDASE_A1"/>
    <property type="match status" value="1"/>
</dbReference>
<keyword evidence="5" id="KW-0732">Signal</keyword>
<comment type="caution">
    <text evidence="7">The sequence shown here is derived from an EMBL/GenBank/DDBJ whole genome shotgun (WGS) entry which is preliminary data.</text>
</comment>
<evidence type="ECO:0000256" key="5">
    <source>
        <dbReference type="SAM" id="SignalP"/>
    </source>
</evidence>
<organism evidence="7 8">
    <name type="scientific">Neonectria punicea</name>
    <dbReference type="NCBI Taxonomy" id="979145"/>
    <lineage>
        <taxon>Eukaryota</taxon>
        <taxon>Fungi</taxon>
        <taxon>Dikarya</taxon>
        <taxon>Ascomycota</taxon>
        <taxon>Pezizomycotina</taxon>
        <taxon>Sordariomycetes</taxon>
        <taxon>Hypocreomycetidae</taxon>
        <taxon>Hypocreales</taxon>
        <taxon>Nectriaceae</taxon>
        <taxon>Neonectria</taxon>
    </lineage>
</organism>
<dbReference type="CDD" id="cd05471">
    <property type="entry name" value="pepsin_like"/>
    <property type="match status" value="1"/>
</dbReference>
<dbReference type="SUPFAM" id="SSF50630">
    <property type="entry name" value="Acid proteases"/>
    <property type="match status" value="1"/>
</dbReference>
<feature type="region of interest" description="Disordered" evidence="4">
    <location>
        <begin position="416"/>
        <end position="435"/>
    </location>
</feature>
<dbReference type="Pfam" id="PF00026">
    <property type="entry name" value="Asp"/>
    <property type="match status" value="1"/>
</dbReference>
<dbReference type="EMBL" id="JAZAVJ010000031">
    <property type="protein sequence ID" value="KAK7420267.1"/>
    <property type="molecule type" value="Genomic_DNA"/>
</dbReference>
<dbReference type="PANTHER" id="PTHR47966">
    <property type="entry name" value="BETA-SITE APP-CLEAVING ENZYME, ISOFORM A-RELATED"/>
    <property type="match status" value="1"/>
</dbReference>
<evidence type="ECO:0000259" key="6">
    <source>
        <dbReference type="PROSITE" id="PS51767"/>
    </source>
</evidence>
<reference evidence="7 8" key="1">
    <citation type="journal article" date="2025" name="Microbiol. Resour. Announc.">
        <title>Draft genome sequences for Neonectria magnoliae and Neonectria punicea, canker pathogens of Liriodendron tulipifera and Acer saccharum in West Virginia.</title>
        <authorList>
            <person name="Petronek H.M."/>
            <person name="Kasson M.T."/>
            <person name="Metheny A.M."/>
            <person name="Stauder C.M."/>
            <person name="Lovett B."/>
            <person name="Lynch S.C."/>
            <person name="Garnas J.R."/>
            <person name="Kasson L.R."/>
            <person name="Stajich J.E."/>
        </authorList>
    </citation>
    <scope>NUCLEOTIDE SEQUENCE [LARGE SCALE GENOMIC DNA]</scope>
    <source>
        <strain evidence="7 8">NRRL 64653</strain>
    </source>
</reference>
<evidence type="ECO:0000256" key="1">
    <source>
        <dbReference type="ARBA" id="ARBA00007447"/>
    </source>
</evidence>
<dbReference type="InterPro" id="IPR001461">
    <property type="entry name" value="Aspartic_peptidase_A1"/>
</dbReference>
<evidence type="ECO:0000313" key="8">
    <source>
        <dbReference type="Proteomes" id="UP001498476"/>
    </source>
</evidence>
<dbReference type="InterPro" id="IPR034164">
    <property type="entry name" value="Pepsin-like_dom"/>
</dbReference>
<evidence type="ECO:0000256" key="3">
    <source>
        <dbReference type="RuleBase" id="RU000454"/>
    </source>
</evidence>
<dbReference type="Proteomes" id="UP001498476">
    <property type="component" value="Unassembled WGS sequence"/>
</dbReference>
<dbReference type="InterPro" id="IPR001969">
    <property type="entry name" value="Aspartic_peptidase_AS"/>
</dbReference>
<sequence length="459" mass="48310">MKIVPALAFVGLLAASAADPVTIKLEGRRNTVASRASEASSVKLTNWWNITDYQWYGKVSVGTPAREFDVLFDTGSTDLVLPRKGCTTCSNYTLFDPSESSTYSKKPGYPYNLTFGTGGNAQPLKNGATLSGSIVSDTVSISGLAVENQTFLLCDSYDENLGEDPIGPNIHGIFGLAPPGSSVFSHEFNETFSTTFWNLVADDRVPEPLFSLYLNSGEDGPSGELTLGGIDSSKYDGDITWVDFNETITGLIGEWFIDNPIFYINDKPVQNSKTAAPFPAAVTLLDTGTAYIMTPDYQTAKDIYAAISPEIKQLDALGVWGAPCSVMEALAPELTFTVGAGDKLVNLTMPRDAFSLGEHDAHPGQCQGVILNSPAPISDLASVWVLGSPVLKGYYTVWQGENLQLGVAELKAAATDGGDASASSTPTAAPTAAPTGGAGGLVPTAWGVLAIAVGVLGMF</sequence>
<protein>
    <recommendedName>
        <fullName evidence="6">Peptidase A1 domain-containing protein</fullName>
    </recommendedName>
</protein>
<evidence type="ECO:0000313" key="7">
    <source>
        <dbReference type="EMBL" id="KAK7420267.1"/>
    </source>
</evidence>
<proteinExistence type="inferred from homology"/>
<feature type="signal peptide" evidence="5">
    <location>
        <begin position="1"/>
        <end position="18"/>
    </location>
</feature>
<dbReference type="InterPro" id="IPR033121">
    <property type="entry name" value="PEPTIDASE_A1"/>
</dbReference>
<dbReference type="PANTHER" id="PTHR47966:SF51">
    <property type="entry name" value="BETA-SITE APP-CLEAVING ENZYME, ISOFORM A-RELATED"/>
    <property type="match status" value="1"/>
</dbReference>
<name>A0ABR1HGG2_9HYPO</name>
<keyword evidence="8" id="KW-1185">Reference proteome</keyword>
<dbReference type="Gene3D" id="2.40.70.10">
    <property type="entry name" value="Acid Proteases"/>
    <property type="match status" value="2"/>
</dbReference>
<dbReference type="InterPro" id="IPR021109">
    <property type="entry name" value="Peptidase_aspartic_dom_sf"/>
</dbReference>
<keyword evidence="2 3" id="KW-0064">Aspartyl protease</keyword>
<evidence type="ECO:0000256" key="2">
    <source>
        <dbReference type="ARBA" id="ARBA00022750"/>
    </source>
</evidence>
<comment type="similarity">
    <text evidence="1 3">Belongs to the peptidase A1 family.</text>
</comment>
<gene>
    <name evidence="7" type="ORF">QQX98_002922</name>
</gene>
<dbReference type="PROSITE" id="PS00141">
    <property type="entry name" value="ASP_PROTEASE"/>
    <property type="match status" value="1"/>
</dbReference>
<feature type="domain" description="Peptidase A1" evidence="6">
    <location>
        <begin position="55"/>
        <end position="408"/>
    </location>
</feature>
<dbReference type="PRINTS" id="PR00792">
    <property type="entry name" value="PEPSIN"/>
</dbReference>
<feature type="chain" id="PRO_5045869662" description="Peptidase A1 domain-containing protein" evidence="5">
    <location>
        <begin position="19"/>
        <end position="459"/>
    </location>
</feature>